<protein>
    <submittedName>
        <fullName evidence="1">Uncharacterized protein</fullName>
    </submittedName>
</protein>
<accession>A0ABN9UV54</accession>
<proteinExistence type="predicted"/>
<dbReference type="SUPFAM" id="SSF49899">
    <property type="entry name" value="Concanavalin A-like lectins/glucanases"/>
    <property type="match status" value="1"/>
</dbReference>
<feature type="non-terminal residue" evidence="1">
    <location>
        <position position="1"/>
    </location>
</feature>
<comment type="caution">
    <text evidence="1">The sequence shown here is derived from an EMBL/GenBank/DDBJ whole genome shotgun (WGS) entry which is preliminary data.</text>
</comment>
<organism evidence="1 2">
    <name type="scientific">Prorocentrum cordatum</name>
    <dbReference type="NCBI Taxonomy" id="2364126"/>
    <lineage>
        <taxon>Eukaryota</taxon>
        <taxon>Sar</taxon>
        <taxon>Alveolata</taxon>
        <taxon>Dinophyceae</taxon>
        <taxon>Prorocentrales</taxon>
        <taxon>Prorocentraceae</taxon>
        <taxon>Prorocentrum</taxon>
    </lineage>
</organism>
<evidence type="ECO:0000313" key="2">
    <source>
        <dbReference type="Proteomes" id="UP001189429"/>
    </source>
</evidence>
<dbReference type="EMBL" id="CAUYUJ010016321">
    <property type="protein sequence ID" value="CAK0863997.1"/>
    <property type="molecule type" value="Genomic_DNA"/>
</dbReference>
<gene>
    <name evidence="1" type="ORF">PCOR1329_LOCUS51992</name>
</gene>
<name>A0ABN9UV54_9DINO</name>
<sequence>DGVVKGETRGVPPPRQARVHLYVGRSAWARDAPFHGRIEDLQVWGAVVNWDTTEVQRVPLKPSMFYDGREYEGDECDWDDLGSRFGHTPLGGSGLSVGFAARWRSLKRWSRIIDFGNGPGTENIVVANKGTSTTLVFNVWDGRQEHGLQVPDAIEVGRLQRFLCTVDAFGHMQVFRDGELLATGGGARGRQDHGGCPCRAARGFLYVARSHWDRDEAFHGEIRDLKVWNAVVDWTGRAEAAQGLRARSPREQLRLAAREDPPLDPEARDALEDLRASLRGDSLCHGA</sequence>
<dbReference type="Pfam" id="PF13385">
    <property type="entry name" value="Laminin_G_3"/>
    <property type="match status" value="1"/>
</dbReference>
<dbReference type="Proteomes" id="UP001189429">
    <property type="component" value="Unassembled WGS sequence"/>
</dbReference>
<dbReference type="Gene3D" id="2.60.120.200">
    <property type="match status" value="1"/>
</dbReference>
<evidence type="ECO:0000313" key="1">
    <source>
        <dbReference type="EMBL" id="CAK0863997.1"/>
    </source>
</evidence>
<keyword evidence="2" id="KW-1185">Reference proteome</keyword>
<reference evidence="1" key="1">
    <citation type="submission" date="2023-10" db="EMBL/GenBank/DDBJ databases">
        <authorList>
            <person name="Chen Y."/>
            <person name="Shah S."/>
            <person name="Dougan E. K."/>
            <person name="Thang M."/>
            <person name="Chan C."/>
        </authorList>
    </citation>
    <scope>NUCLEOTIDE SEQUENCE [LARGE SCALE GENOMIC DNA]</scope>
</reference>
<dbReference type="InterPro" id="IPR013320">
    <property type="entry name" value="ConA-like_dom_sf"/>
</dbReference>